<evidence type="ECO:0000256" key="1">
    <source>
        <dbReference type="PROSITE-ProRule" id="PRU00047"/>
    </source>
</evidence>
<sequence length="1731" mass="196711">MGDENPIHTLRDYFKLSHEGYMNTIELLVGNNVLERLPVGSITTWEDLTTRFLSQFFPPGRTAKLYNDILMFQQHHGESLSEAWTRFKDLLQKLPHHSIVCWLQIQIFYDHVSFLLKYKIDHAAAALELMLLKTSRLYAKGLLLLVEDLMLLTRIEQYFLMIDYSLWEVILNGDSPTPTRVVDDKHQLKFNTHKDVKSLMEAIEKSTNESVSAVTSVSAASTKVPVSALPNVDNLSDVVIYSFFARANRTTSIGFDMSKVKCYNCHRRGHFARECRYDWSFQADEEPTNYALMAFTSSSSTSSLGSDSLEYVEARLVVYQQNENMFEENIKLLKLDVMLRDNALVEIRKKFEKAKQERDELKLKLEKFQTSLKNLMFDCDELISSESDVSMPTSPVHDRYQSGEGYHAVPPPYTVTFMPFKPDLVFHDALTVSETVPTILKVKPSSTKPNKDLTYVKPIEHPTLAENLRKDILKSKDHTHRWNRKACFVCKSLNHLIKDSDYYEKKMVQNPIRNHAMRGNHQHYARMTHSHANRHVVPTIVLTRSRLVPLTTARRVTTAHALKDKGVIDNGCSRHMTRNISYLSNFEEINGGYVAFGGNKKYGKITSKGKIRTCKLDFDDVYFVKELKFNLFSVSQMCDKKNNVLFIDTECIILSSDFNLPNENHVLLRVPIENNMYNVDLKNIVPSRDFTCLSANATLDESNLWHKMLDHINFEIMNKLVKGNLVRGLPSKVFENNYTCVSCKKGKQHRASFKSKPVSSVSQPLQRVLVTKPHNKTPYELLLGRTPSIGFMRPFGCPVTILDTLDLLGKFNGKADEGFLVGYSISSKAFRVFNSRTIIFQETLHINFLENQPNVAGSGPTWLFDIDTLTQSMTYQPFVVGKQPNSSVGIQENLIVDPQNTYTFAAFEVKDPEFRVHVSPSSTDKTKKHDEKTKKEAKGNSPIDLSTGLLLLGQIQLTALTILIMLVLSNNTVSSTFEIGEKYSFVDLSQYPDDPNMPTLEDITYSDDEEDVGAKADFSNLETSITVSRIPTTRVHKDHPVTQIIGDLSLAPQTRSMTRMVDQRRLTQINDEDFYTCMFACFLSQEEPKRVHQAIKDPSWIEAMQEELFQLKMQKEKGIDYEEVFALVARIETIRLFLAYASFMGFMVYKVVKALYGLYQAPRAWYETLANYLLENGFQSEKIDQTLFIKKQKASTPIDTEKPLLKDPDGQDVDVHTYSNEALAIPGQTTTGKENSNPFMADSLPKTILITFLHGTCAILTKKVANLEQDKIAQAIEIIKLKQRVKRLEKKRQFKSSRLKRLRKGVGIAELDANEDVTLEAVDAEVAMDADVQGRLPESQANVYHLDLEHAEKVLSMQDIDEAKPAEVKEVIEVATLAKLMTEVVTTAATTITATQVPKASAPRKSWGVVIEDPEETATASNDVVDQVKWKEKERRDGDKRRGKQEKNDSLKKREAKKQRIDEEEEELKGHLQIVVNNDDDVFTEATPLALKVPVVDYQIYHESNQPFYKIIRADGTHKSIEVKRPTKKEVTPDNTKRPTKKEAKMPVKEAVTGNGAEDGIENKSIKTPENEEAVEAHGSQPIAYYLKHKINEKMPKGINTLVDQGSDVNIMPYTTYMKLTNERHVETDIRLSLASHSYIFPLGIVEDVLVEVVEHIYPINFVILDIKENEKRPFILGTSFLTTAKATIKFDKGTITLRSGKSKASLGMGRKDKASPRIGDEVQPIEEQKF</sequence>
<feature type="region of interest" description="Disordered" evidence="3">
    <location>
        <begin position="918"/>
        <end position="939"/>
    </location>
</feature>
<dbReference type="Pfam" id="PF22936">
    <property type="entry name" value="Pol_BBD"/>
    <property type="match status" value="1"/>
</dbReference>
<dbReference type="InterPro" id="IPR021109">
    <property type="entry name" value="Peptidase_aspartic_dom_sf"/>
</dbReference>
<dbReference type="InterPro" id="IPR005162">
    <property type="entry name" value="Retrotrans_gag_dom"/>
</dbReference>
<dbReference type="InterPro" id="IPR025724">
    <property type="entry name" value="GAG-pre-integrase_dom"/>
</dbReference>
<feature type="region of interest" description="Disordered" evidence="3">
    <location>
        <begin position="1526"/>
        <end position="1550"/>
    </location>
</feature>
<evidence type="ECO:0000256" key="2">
    <source>
        <dbReference type="SAM" id="Coils"/>
    </source>
</evidence>
<dbReference type="InterPro" id="IPR001878">
    <property type="entry name" value="Znf_CCHC"/>
</dbReference>
<keyword evidence="1" id="KW-0862">Zinc</keyword>
<evidence type="ECO:0000313" key="5">
    <source>
        <dbReference type="EMBL" id="GEW28354.1"/>
    </source>
</evidence>
<dbReference type="Pfam" id="PF13976">
    <property type="entry name" value="gag_pre-integrs"/>
    <property type="match status" value="1"/>
</dbReference>
<gene>
    <name evidence="5" type="ORF">Tci_200330</name>
</gene>
<dbReference type="InterPro" id="IPR054722">
    <property type="entry name" value="PolX-like_BBD"/>
</dbReference>
<dbReference type="GO" id="GO:0008270">
    <property type="term" value="F:zinc ion binding"/>
    <property type="evidence" value="ECO:0007669"/>
    <property type="project" value="UniProtKB-KW"/>
</dbReference>
<feature type="region of interest" description="Disordered" evidence="3">
    <location>
        <begin position="1429"/>
        <end position="1468"/>
    </location>
</feature>
<accession>A0A699GSR9</accession>
<reference evidence="5" key="1">
    <citation type="journal article" date="2019" name="Sci. Rep.">
        <title>Draft genome of Tanacetum cinerariifolium, the natural source of mosquito coil.</title>
        <authorList>
            <person name="Yamashiro T."/>
            <person name="Shiraishi A."/>
            <person name="Satake H."/>
            <person name="Nakayama K."/>
        </authorList>
    </citation>
    <scope>NUCLEOTIDE SEQUENCE</scope>
</reference>
<dbReference type="SUPFAM" id="SSF57756">
    <property type="entry name" value="Retrovirus zinc finger-like domains"/>
    <property type="match status" value="1"/>
</dbReference>
<feature type="coiled-coil region" evidence="2">
    <location>
        <begin position="344"/>
        <end position="371"/>
    </location>
</feature>
<feature type="region of interest" description="Disordered" evidence="3">
    <location>
        <begin position="1703"/>
        <end position="1731"/>
    </location>
</feature>
<feature type="compositionally biased region" description="Basic and acidic residues" evidence="3">
    <location>
        <begin position="924"/>
        <end position="938"/>
    </location>
</feature>
<evidence type="ECO:0000256" key="3">
    <source>
        <dbReference type="SAM" id="MobiDB-lite"/>
    </source>
</evidence>
<feature type="coiled-coil region" evidence="2">
    <location>
        <begin position="1271"/>
        <end position="1305"/>
    </location>
</feature>
<feature type="compositionally biased region" description="Basic and acidic residues" evidence="3">
    <location>
        <begin position="1429"/>
        <end position="1461"/>
    </location>
</feature>
<dbReference type="GO" id="GO:0003676">
    <property type="term" value="F:nucleic acid binding"/>
    <property type="evidence" value="ECO:0007669"/>
    <property type="project" value="InterPro"/>
</dbReference>
<dbReference type="Pfam" id="PF00098">
    <property type="entry name" value="zf-CCHC"/>
    <property type="match status" value="1"/>
</dbReference>
<keyword evidence="1" id="KW-0479">Metal-binding</keyword>
<dbReference type="PROSITE" id="PS50158">
    <property type="entry name" value="ZF_CCHC"/>
    <property type="match status" value="1"/>
</dbReference>
<evidence type="ECO:0000259" key="4">
    <source>
        <dbReference type="PROSITE" id="PS50158"/>
    </source>
</evidence>
<dbReference type="Gene3D" id="2.40.70.10">
    <property type="entry name" value="Acid Proteases"/>
    <property type="match status" value="1"/>
</dbReference>
<feature type="compositionally biased region" description="Basic and acidic residues" evidence="3">
    <location>
        <begin position="1526"/>
        <end position="1548"/>
    </location>
</feature>
<protein>
    <submittedName>
        <fullName evidence="5">Putative ribonuclease H-like domain-containing protein</fullName>
    </submittedName>
</protein>
<dbReference type="Pfam" id="PF03732">
    <property type="entry name" value="Retrotrans_gag"/>
    <property type="match status" value="1"/>
</dbReference>
<dbReference type="Gene3D" id="4.10.60.10">
    <property type="entry name" value="Zinc finger, CCHC-type"/>
    <property type="match status" value="1"/>
</dbReference>
<dbReference type="EMBL" id="BKCJ010052114">
    <property type="protein sequence ID" value="GEW28354.1"/>
    <property type="molecule type" value="Genomic_DNA"/>
</dbReference>
<dbReference type="PANTHER" id="PTHR33067:SF9">
    <property type="entry name" value="RNA-DIRECTED DNA POLYMERASE"/>
    <property type="match status" value="1"/>
</dbReference>
<comment type="caution">
    <text evidence="5">The sequence shown here is derived from an EMBL/GenBank/DDBJ whole genome shotgun (WGS) entry which is preliminary data.</text>
</comment>
<dbReference type="InterPro" id="IPR036875">
    <property type="entry name" value="Znf_CCHC_sf"/>
</dbReference>
<dbReference type="PANTHER" id="PTHR33067">
    <property type="entry name" value="RNA-DIRECTED DNA POLYMERASE-RELATED"/>
    <property type="match status" value="1"/>
</dbReference>
<feature type="domain" description="CCHC-type" evidence="4">
    <location>
        <begin position="261"/>
        <end position="276"/>
    </location>
</feature>
<keyword evidence="2" id="KW-0175">Coiled coil</keyword>
<dbReference type="SMART" id="SM00343">
    <property type="entry name" value="ZnF_C2HC"/>
    <property type="match status" value="1"/>
</dbReference>
<proteinExistence type="predicted"/>
<organism evidence="5">
    <name type="scientific">Tanacetum cinerariifolium</name>
    <name type="common">Dalmatian daisy</name>
    <name type="synonym">Chrysanthemum cinerariifolium</name>
    <dbReference type="NCBI Taxonomy" id="118510"/>
    <lineage>
        <taxon>Eukaryota</taxon>
        <taxon>Viridiplantae</taxon>
        <taxon>Streptophyta</taxon>
        <taxon>Embryophyta</taxon>
        <taxon>Tracheophyta</taxon>
        <taxon>Spermatophyta</taxon>
        <taxon>Magnoliopsida</taxon>
        <taxon>eudicotyledons</taxon>
        <taxon>Gunneridae</taxon>
        <taxon>Pentapetalae</taxon>
        <taxon>asterids</taxon>
        <taxon>campanulids</taxon>
        <taxon>Asterales</taxon>
        <taxon>Asteraceae</taxon>
        <taxon>Asteroideae</taxon>
        <taxon>Anthemideae</taxon>
        <taxon>Anthemidinae</taxon>
        <taxon>Tanacetum</taxon>
    </lineage>
</organism>
<name>A0A699GSR9_TANCI</name>
<keyword evidence="1" id="KW-0863">Zinc-finger</keyword>
<feature type="compositionally biased region" description="Basic and acidic residues" evidence="3">
    <location>
        <begin position="1710"/>
        <end position="1731"/>
    </location>
</feature>